<keyword evidence="4" id="KW-0472">Membrane</keyword>
<evidence type="ECO:0000313" key="7">
    <source>
        <dbReference type="EMBL" id="EEN52266.1"/>
    </source>
</evidence>
<dbReference type="Pfam" id="PF13855">
    <property type="entry name" value="LRR_8"/>
    <property type="match status" value="2"/>
</dbReference>
<keyword evidence="1" id="KW-0433">Leucine-rich repeat</keyword>
<dbReference type="Gene3D" id="3.80.10.10">
    <property type="entry name" value="Ribonuclease Inhibitor"/>
    <property type="match status" value="2"/>
</dbReference>
<evidence type="ECO:0000256" key="3">
    <source>
        <dbReference type="ARBA" id="ARBA00022737"/>
    </source>
</evidence>
<dbReference type="InParanoid" id="C3Z603"/>
<keyword evidence="4" id="KW-0812">Transmembrane</keyword>
<feature type="chain" id="PRO_5002934367" description="LRRCT domain-containing protein" evidence="5">
    <location>
        <begin position="22"/>
        <end position="390"/>
    </location>
</feature>
<keyword evidence="3" id="KW-0677">Repeat</keyword>
<evidence type="ECO:0000256" key="1">
    <source>
        <dbReference type="ARBA" id="ARBA00022614"/>
    </source>
</evidence>
<dbReference type="PANTHER" id="PTHR24366:SF96">
    <property type="entry name" value="LEUCINE RICH REPEAT CONTAINING 53"/>
    <property type="match status" value="1"/>
</dbReference>
<dbReference type="AlphaFoldDB" id="C3Z603"/>
<name>C3Z603_BRAFL</name>
<dbReference type="InterPro" id="IPR032675">
    <property type="entry name" value="LRR_dom_sf"/>
</dbReference>
<reference evidence="7" key="1">
    <citation type="journal article" date="2008" name="Nature">
        <title>The amphioxus genome and the evolution of the chordate karyotype.</title>
        <authorList>
            <consortium name="US DOE Joint Genome Institute (JGI-PGF)"/>
            <person name="Putnam N.H."/>
            <person name="Butts T."/>
            <person name="Ferrier D.E.K."/>
            <person name="Furlong R.F."/>
            <person name="Hellsten U."/>
            <person name="Kawashima T."/>
            <person name="Robinson-Rechavi M."/>
            <person name="Shoguchi E."/>
            <person name="Terry A."/>
            <person name="Yu J.-K."/>
            <person name="Benito-Gutierrez E.L."/>
            <person name="Dubchak I."/>
            <person name="Garcia-Fernandez J."/>
            <person name="Gibson-Brown J.J."/>
            <person name="Grigoriev I.V."/>
            <person name="Horton A.C."/>
            <person name="de Jong P.J."/>
            <person name="Jurka J."/>
            <person name="Kapitonov V.V."/>
            <person name="Kohara Y."/>
            <person name="Kuroki Y."/>
            <person name="Lindquist E."/>
            <person name="Lucas S."/>
            <person name="Osoegawa K."/>
            <person name="Pennacchio L.A."/>
            <person name="Salamov A.A."/>
            <person name="Satou Y."/>
            <person name="Sauka-Spengler T."/>
            <person name="Schmutz J."/>
            <person name="Shin-I T."/>
            <person name="Toyoda A."/>
            <person name="Bronner-Fraser M."/>
            <person name="Fujiyama A."/>
            <person name="Holland L.Z."/>
            <person name="Holland P.W.H."/>
            <person name="Satoh N."/>
            <person name="Rokhsar D.S."/>
        </authorList>
    </citation>
    <scope>NUCLEOTIDE SEQUENCE [LARGE SCALE GENOMIC DNA]</scope>
    <source>
        <strain evidence="7">S238N-H82</strain>
        <tissue evidence="7">Testes</tissue>
    </source>
</reference>
<keyword evidence="2 5" id="KW-0732">Signal</keyword>
<dbReference type="InterPro" id="IPR003591">
    <property type="entry name" value="Leu-rich_rpt_typical-subtyp"/>
</dbReference>
<dbReference type="InterPro" id="IPR001611">
    <property type="entry name" value="Leu-rich_rpt"/>
</dbReference>
<gene>
    <name evidence="7" type="ORF">BRAFLDRAFT_65991</name>
</gene>
<proteinExistence type="predicted"/>
<organism>
    <name type="scientific">Branchiostoma floridae</name>
    <name type="common">Florida lancelet</name>
    <name type="synonym">Amphioxus</name>
    <dbReference type="NCBI Taxonomy" id="7739"/>
    <lineage>
        <taxon>Eukaryota</taxon>
        <taxon>Metazoa</taxon>
        <taxon>Chordata</taxon>
        <taxon>Cephalochordata</taxon>
        <taxon>Leptocardii</taxon>
        <taxon>Amphioxiformes</taxon>
        <taxon>Branchiostomatidae</taxon>
        <taxon>Branchiostoma</taxon>
    </lineage>
</organism>
<feature type="transmembrane region" description="Helical" evidence="4">
    <location>
        <begin position="349"/>
        <end position="369"/>
    </location>
</feature>
<dbReference type="SMART" id="SM00082">
    <property type="entry name" value="LRRCT"/>
    <property type="match status" value="1"/>
</dbReference>
<evidence type="ECO:0000259" key="6">
    <source>
        <dbReference type="SMART" id="SM00082"/>
    </source>
</evidence>
<evidence type="ECO:0000256" key="4">
    <source>
        <dbReference type="SAM" id="Phobius"/>
    </source>
</evidence>
<dbReference type="EMBL" id="GG666583">
    <property type="protein sequence ID" value="EEN52266.1"/>
    <property type="molecule type" value="Genomic_DNA"/>
</dbReference>
<accession>C3Z603</accession>
<dbReference type="STRING" id="7739.C3Z603"/>
<dbReference type="SMART" id="SM00369">
    <property type="entry name" value="LRR_TYP"/>
    <property type="match status" value="3"/>
</dbReference>
<feature type="domain" description="LRRCT" evidence="6">
    <location>
        <begin position="211"/>
        <end position="256"/>
    </location>
</feature>
<dbReference type="SUPFAM" id="SSF52058">
    <property type="entry name" value="L domain-like"/>
    <property type="match status" value="1"/>
</dbReference>
<feature type="signal peptide" evidence="5">
    <location>
        <begin position="1"/>
        <end position="21"/>
    </location>
</feature>
<evidence type="ECO:0000256" key="5">
    <source>
        <dbReference type="SAM" id="SignalP"/>
    </source>
</evidence>
<dbReference type="InterPro" id="IPR000483">
    <property type="entry name" value="Cys-rich_flank_reg_C"/>
</dbReference>
<evidence type="ECO:0000256" key="2">
    <source>
        <dbReference type="ARBA" id="ARBA00022729"/>
    </source>
</evidence>
<dbReference type="PANTHER" id="PTHR24366">
    <property type="entry name" value="IG(IMMUNOGLOBULIN) AND LRR(LEUCINE RICH REPEAT) DOMAINS"/>
    <property type="match status" value="1"/>
</dbReference>
<keyword evidence="4" id="KW-1133">Transmembrane helix</keyword>
<sequence>MIRTAVVSCLLFLSVLPDGKAVQGTSCAEVCSHCRPTSYAANCDSLNLTYVPTNFPVNAYSIRLDWNELKLIPTTSFLNVPLVTSLNLSYNKIRDVEKRAFKTLPKVRTIDLTGNRLTHIGDDVFGLPRLHFLHLQKNLISNITATAFSEASNKLNKVYLSDNCLEEIPWQSFQILKMISEVNFDRNKIRTSSVPSELQTLMPFKVSVRQNPWHCDCELFSFVKWLHQGNYGNSPYCLACASPNVHQGKNLTTLCRETLCDTTPTSKKMAASDGISQTAKPNDTNGKNQLQDSGFSIFPIVNYTISHGNYLYTVQMNAVNVNESEESTDYVLLLPIAETFSFESNGPHQGISCIVVLVASALGFAYFLYQIIRHRKTVKENAIAAERAAA</sequence>
<protein>
    <recommendedName>
        <fullName evidence="6">LRRCT domain-containing protein</fullName>
    </recommendedName>
</protein>